<name>A0A915VJT3_9BACT</name>
<gene>
    <name evidence="2" type="ORF">AsAng_0000400</name>
</gene>
<keyword evidence="3" id="KW-1185">Reference proteome</keyword>
<evidence type="ECO:0000313" key="3">
    <source>
        <dbReference type="Proteomes" id="UP001060919"/>
    </source>
</evidence>
<evidence type="ECO:0000256" key="1">
    <source>
        <dbReference type="SAM" id="SignalP"/>
    </source>
</evidence>
<feature type="signal peptide" evidence="1">
    <location>
        <begin position="1"/>
        <end position="19"/>
    </location>
</feature>
<feature type="chain" id="PRO_5037712566" evidence="1">
    <location>
        <begin position="20"/>
        <end position="207"/>
    </location>
</feature>
<protein>
    <submittedName>
        <fullName evidence="2">Uncharacterized protein</fullName>
    </submittedName>
</protein>
<keyword evidence="1" id="KW-0732">Signal</keyword>
<dbReference type="AlphaFoldDB" id="A0A915VJT3"/>
<evidence type="ECO:0000313" key="2">
    <source>
        <dbReference type="EMBL" id="BDS09342.1"/>
    </source>
</evidence>
<dbReference type="RefSeq" id="WP_264790746.1">
    <property type="nucleotide sequence ID" value="NZ_AP026867.1"/>
</dbReference>
<sequence length="207" mass="24786">MNRLMFLLLLFIVCNSCLAQKKNNKLEAEQIALRFFMDSIYPNRVILKDKILYANGKIWPTNFYTFVYIIPYYKNVLNLYNKEEDFYHKHKIIPTFNKIKGRYKPKKWGLIRKNEDCYNYPKQAPNEHKKPRFPPSGFLNVYSMSYDSTHTEKLVAIEIIINGFSQAYQWASYAFVIKDKKIIYWREKEDLTPKRNKCFKSGTSNLD</sequence>
<organism evidence="2 3">
    <name type="scientific">Aureispira anguillae</name>
    <dbReference type="NCBI Taxonomy" id="2864201"/>
    <lineage>
        <taxon>Bacteria</taxon>
        <taxon>Pseudomonadati</taxon>
        <taxon>Bacteroidota</taxon>
        <taxon>Saprospiria</taxon>
        <taxon>Saprospirales</taxon>
        <taxon>Saprospiraceae</taxon>
        <taxon>Aureispira</taxon>
    </lineage>
</organism>
<proteinExistence type="predicted"/>
<reference evidence="2" key="1">
    <citation type="submission" date="2022-09" db="EMBL/GenBank/DDBJ databases">
        <title>Aureispira anguillicida sp. nov., isolated from Leptocephalus of Japanese eel Anguilla japonica.</title>
        <authorList>
            <person name="Yuasa K."/>
            <person name="Mekata T."/>
            <person name="Ikunari K."/>
        </authorList>
    </citation>
    <scope>NUCLEOTIDE SEQUENCE</scope>
    <source>
        <strain evidence="2">EL160426</strain>
    </source>
</reference>
<accession>A0A915VJT3</accession>
<dbReference type="KEGG" id="aup:AsAng_0000400"/>
<dbReference type="Proteomes" id="UP001060919">
    <property type="component" value="Chromosome"/>
</dbReference>
<dbReference type="EMBL" id="AP026867">
    <property type="protein sequence ID" value="BDS09342.1"/>
    <property type="molecule type" value="Genomic_DNA"/>
</dbReference>